<keyword evidence="3" id="KW-1185">Reference proteome</keyword>
<protein>
    <submittedName>
        <fullName evidence="2">Uncharacterized protein</fullName>
    </submittedName>
</protein>
<dbReference type="AlphaFoldDB" id="A0A392VM12"/>
<evidence type="ECO:0000256" key="1">
    <source>
        <dbReference type="SAM" id="MobiDB-lite"/>
    </source>
</evidence>
<reference evidence="2 3" key="1">
    <citation type="journal article" date="2018" name="Front. Plant Sci.">
        <title>Red Clover (Trifolium pratense) and Zigzag Clover (T. medium) - A Picture of Genomic Similarities and Differences.</title>
        <authorList>
            <person name="Dluhosova J."/>
            <person name="Istvanek J."/>
            <person name="Nedelnik J."/>
            <person name="Repkova J."/>
        </authorList>
    </citation>
    <scope>NUCLEOTIDE SEQUENCE [LARGE SCALE GENOMIC DNA]</scope>
    <source>
        <strain evidence="3">cv. 10/8</strain>
        <tissue evidence="2">Leaf</tissue>
    </source>
</reference>
<evidence type="ECO:0000313" key="2">
    <source>
        <dbReference type="EMBL" id="MCI88429.1"/>
    </source>
</evidence>
<evidence type="ECO:0000313" key="3">
    <source>
        <dbReference type="Proteomes" id="UP000265520"/>
    </source>
</evidence>
<name>A0A392VM12_9FABA</name>
<feature type="compositionally biased region" description="Pro residues" evidence="1">
    <location>
        <begin position="1"/>
        <end position="10"/>
    </location>
</feature>
<accession>A0A392VM12</accession>
<sequence length="36" mass="4047">MEPSHQPTPPVVVKEEPITEKEHSPSPIIDQKPKLC</sequence>
<comment type="caution">
    <text evidence="2">The sequence shown here is derived from an EMBL/GenBank/DDBJ whole genome shotgun (WGS) entry which is preliminary data.</text>
</comment>
<proteinExistence type="predicted"/>
<dbReference type="EMBL" id="LXQA011192739">
    <property type="protein sequence ID" value="MCI88429.1"/>
    <property type="molecule type" value="Genomic_DNA"/>
</dbReference>
<feature type="region of interest" description="Disordered" evidence="1">
    <location>
        <begin position="1"/>
        <end position="36"/>
    </location>
</feature>
<organism evidence="2 3">
    <name type="scientific">Trifolium medium</name>
    <dbReference type="NCBI Taxonomy" id="97028"/>
    <lineage>
        <taxon>Eukaryota</taxon>
        <taxon>Viridiplantae</taxon>
        <taxon>Streptophyta</taxon>
        <taxon>Embryophyta</taxon>
        <taxon>Tracheophyta</taxon>
        <taxon>Spermatophyta</taxon>
        <taxon>Magnoliopsida</taxon>
        <taxon>eudicotyledons</taxon>
        <taxon>Gunneridae</taxon>
        <taxon>Pentapetalae</taxon>
        <taxon>rosids</taxon>
        <taxon>fabids</taxon>
        <taxon>Fabales</taxon>
        <taxon>Fabaceae</taxon>
        <taxon>Papilionoideae</taxon>
        <taxon>50 kb inversion clade</taxon>
        <taxon>NPAAA clade</taxon>
        <taxon>Hologalegina</taxon>
        <taxon>IRL clade</taxon>
        <taxon>Trifolieae</taxon>
        <taxon>Trifolium</taxon>
    </lineage>
</organism>
<feature type="compositionally biased region" description="Basic and acidic residues" evidence="1">
    <location>
        <begin position="13"/>
        <end position="24"/>
    </location>
</feature>
<feature type="non-terminal residue" evidence="2">
    <location>
        <position position="36"/>
    </location>
</feature>
<dbReference type="Proteomes" id="UP000265520">
    <property type="component" value="Unassembled WGS sequence"/>
</dbReference>